<evidence type="ECO:0000313" key="2">
    <source>
        <dbReference type="Proteomes" id="UP000232003"/>
    </source>
</evidence>
<reference evidence="1 2" key="1">
    <citation type="submission" date="2017-11" db="EMBL/GenBank/DDBJ databases">
        <title>Complete genome of a free-living desiccation-tolerant cyanobacterium and its photosynthetic adaptation to extreme terrestrial habitat.</title>
        <authorList>
            <person name="Shang J."/>
        </authorList>
    </citation>
    <scope>NUCLEOTIDE SEQUENCE [LARGE SCALE GENOMIC DNA]</scope>
    <source>
        <strain evidence="1 2">CCNUN1</strain>
    </source>
</reference>
<proteinExistence type="predicted"/>
<dbReference type="AlphaFoldDB" id="A0A2K8SJ94"/>
<organism evidence="1 2">
    <name type="scientific">Nostoc flagelliforme CCNUN1</name>
    <dbReference type="NCBI Taxonomy" id="2038116"/>
    <lineage>
        <taxon>Bacteria</taxon>
        <taxon>Bacillati</taxon>
        <taxon>Cyanobacteriota</taxon>
        <taxon>Cyanophyceae</taxon>
        <taxon>Nostocales</taxon>
        <taxon>Nostocaceae</taxon>
        <taxon>Nostoc</taxon>
    </lineage>
</organism>
<dbReference type="Proteomes" id="UP000232003">
    <property type="component" value="Chromosome"/>
</dbReference>
<gene>
    <name evidence="1" type="ORF">COO91_01444</name>
</gene>
<accession>A0A2K8SJ94</accession>
<sequence>MPITVNHKVLKTNVKIGVSAIVNQSANSIGNRAMSTTGYAYASR</sequence>
<dbReference type="KEGG" id="nfl:COO91_01444"/>
<dbReference type="EMBL" id="CP024785">
    <property type="protein sequence ID" value="AUB35556.1"/>
    <property type="molecule type" value="Genomic_DNA"/>
</dbReference>
<keyword evidence="2" id="KW-1185">Reference proteome</keyword>
<protein>
    <submittedName>
        <fullName evidence="1">Uncharacterized protein</fullName>
    </submittedName>
</protein>
<evidence type="ECO:0000313" key="1">
    <source>
        <dbReference type="EMBL" id="AUB35556.1"/>
    </source>
</evidence>
<name>A0A2K8SJ94_9NOSO</name>